<reference evidence="1" key="1">
    <citation type="submission" date="2014-09" db="EMBL/GenBank/DDBJ databases">
        <authorList>
            <person name="Magalhaes I.L.F."/>
            <person name="Oliveira U."/>
            <person name="Santos F.R."/>
            <person name="Vidigal T.H.D.A."/>
            <person name="Brescovit A.D."/>
            <person name="Santos A.J."/>
        </authorList>
    </citation>
    <scope>NUCLEOTIDE SEQUENCE</scope>
    <source>
        <tissue evidence="1">Shoot tissue taken approximately 20 cm above the soil surface</tissue>
    </source>
</reference>
<proteinExistence type="predicted"/>
<reference evidence="1" key="2">
    <citation type="journal article" date="2015" name="Data Brief">
        <title>Shoot transcriptome of the giant reed, Arundo donax.</title>
        <authorList>
            <person name="Barrero R.A."/>
            <person name="Guerrero F.D."/>
            <person name="Moolhuijzen P."/>
            <person name="Goolsby J.A."/>
            <person name="Tidwell J."/>
            <person name="Bellgard S.E."/>
            <person name="Bellgard M.I."/>
        </authorList>
    </citation>
    <scope>NUCLEOTIDE SEQUENCE</scope>
    <source>
        <tissue evidence="1">Shoot tissue taken approximately 20 cm above the soil surface</tissue>
    </source>
</reference>
<sequence>MSTALSSGRRRSFYVLTIGLLLVT</sequence>
<organism evidence="1">
    <name type="scientific">Arundo donax</name>
    <name type="common">Giant reed</name>
    <name type="synonym">Donax arundinaceus</name>
    <dbReference type="NCBI Taxonomy" id="35708"/>
    <lineage>
        <taxon>Eukaryota</taxon>
        <taxon>Viridiplantae</taxon>
        <taxon>Streptophyta</taxon>
        <taxon>Embryophyta</taxon>
        <taxon>Tracheophyta</taxon>
        <taxon>Spermatophyta</taxon>
        <taxon>Magnoliopsida</taxon>
        <taxon>Liliopsida</taxon>
        <taxon>Poales</taxon>
        <taxon>Poaceae</taxon>
        <taxon>PACMAD clade</taxon>
        <taxon>Arundinoideae</taxon>
        <taxon>Arundineae</taxon>
        <taxon>Arundo</taxon>
    </lineage>
</organism>
<dbReference type="AlphaFoldDB" id="A0A0A9D518"/>
<protein>
    <submittedName>
        <fullName evidence="1">Uncharacterized protein</fullName>
    </submittedName>
</protein>
<name>A0A0A9D518_ARUDO</name>
<dbReference type="EMBL" id="GBRH01216107">
    <property type="protein sequence ID" value="JAD81788.1"/>
    <property type="molecule type" value="Transcribed_RNA"/>
</dbReference>
<accession>A0A0A9D518</accession>
<evidence type="ECO:0000313" key="1">
    <source>
        <dbReference type="EMBL" id="JAD81788.1"/>
    </source>
</evidence>